<evidence type="ECO:0000313" key="3">
    <source>
        <dbReference type="Proteomes" id="UP000324897"/>
    </source>
</evidence>
<sequence length="212" mass="23640">MRPCERRRRGSRMCGGKQSTAARRAEGNDRELRVAGGGESCACLTSSDVARPVVILTDQCITHCLDAREMACNGGNEIIIEADFIGNIRSPMSNCQFQQVIVQQFLSDLFFSMIRCSLAPYSLLLLGKENISVYTGRRCARLYLLYVHLAFYSMLESTILRRLNKECRGSKQQPCRLVASSVVDVELMLEASKPGQGSLSEEDTCVAHVHFY</sequence>
<gene>
    <name evidence="2" type="ORF">EJB05_35947</name>
</gene>
<comment type="caution">
    <text evidence="2">The sequence shown here is derived from an EMBL/GenBank/DDBJ whole genome shotgun (WGS) entry which is preliminary data.</text>
</comment>
<name>A0A5J9U862_9POAL</name>
<dbReference type="EMBL" id="RWGY01000029">
    <property type="protein sequence ID" value="TVU19776.1"/>
    <property type="molecule type" value="Genomic_DNA"/>
</dbReference>
<keyword evidence="3" id="KW-1185">Reference proteome</keyword>
<dbReference type="AlphaFoldDB" id="A0A5J9U862"/>
<accession>A0A5J9U862</accession>
<protein>
    <submittedName>
        <fullName evidence="2">Uncharacterized protein</fullName>
    </submittedName>
</protein>
<feature type="compositionally biased region" description="Basic residues" evidence="1">
    <location>
        <begin position="1"/>
        <end position="11"/>
    </location>
</feature>
<dbReference type="Gramene" id="TVU19776">
    <property type="protein sequence ID" value="TVU19776"/>
    <property type="gene ID" value="EJB05_35947"/>
</dbReference>
<feature type="region of interest" description="Disordered" evidence="1">
    <location>
        <begin position="1"/>
        <end position="20"/>
    </location>
</feature>
<organism evidence="2 3">
    <name type="scientific">Eragrostis curvula</name>
    <name type="common">weeping love grass</name>
    <dbReference type="NCBI Taxonomy" id="38414"/>
    <lineage>
        <taxon>Eukaryota</taxon>
        <taxon>Viridiplantae</taxon>
        <taxon>Streptophyta</taxon>
        <taxon>Embryophyta</taxon>
        <taxon>Tracheophyta</taxon>
        <taxon>Spermatophyta</taxon>
        <taxon>Magnoliopsida</taxon>
        <taxon>Liliopsida</taxon>
        <taxon>Poales</taxon>
        <taxon>Poaceae</taxon>
        <taxon>PACMAD clade</taxon>
        <taxon>Chloridoideae</taxon>
        <taxon>Eragrostideae</taxon>
        <taxon>Eragrostidinae</taxon>
        <taxon>Eragrostis</taxon>
    </lineage>
</organism>
<proteinExistence type="predicted"/>
<evidence type="ECO:0000313" key="2">
    <source>
        <dbReference type="EMBL" id="TVU19776.1"/>
    </source>
</evidence>
<evidence type="ECO:0000256" key="1">
    <source>
        <dbReference type="SAM" id="MobiDB-lite"/>
    </source>
</evidence>
<dbReference type="Proteomes" id="UP000324897">
    <property type="component" value="Chromosome 7"/>
</dbReference>
<reference evidence="2 3" key="1">
    <citation type="journal article" date="2019" name="Sci. Rep.">
        <title>A high-quality genome of Eragrostis curvula grass provides insights into Poaceae evolution and supports new strategies to enhance forage quality.</title>
        <authorList>
            <person name="Carballo J."/>
            <person name="Santos B.A.C.M."/>
            <person name="Zappacosta D."/>
            <person name="Garbus I."/>
            <person name="Selva J.P."/>
            <person name="Gallo C.A."/>
            <person name="Diaz A."/>
            <person name="Albertini E."/>
            <person name="Caccamo M."/>
            <person name="Echenique V."/>
        </authorList>
    </citation>
    <scope>NUCLEOTIDE SEQUENCE [LARGE SCALE GENOMIC DNA]</scope>
    <source>
        <strain evidence="3">cv. Victoria</strain>
        <tissue evidence="2">Leaf</tissue>
    </source>
</reference>